<feature type="chain" id="PRO_5012977878" evidence="3">
    <location>
        <begin position="22"/>
        <end position="699"/>
    </location>
</feature>
<feature type="compositionally biased region" description="Low complexity" evidence="2">
    <location>
        <begin position="643"/>
        <end position="663"/>
    </location>
</feature>
<feature type="region of interest" description="Disordered" evidence="2">
    <location>
        <begin position="45"/>
        <end position="72"/>
    </location>
</feature>
<feature type="compositionally biased region" description="Basic and acidic residues" evidence="2">
    <location>
        <begin position="157"/>
        <end position="171"/>
    </location>
</feature>
<feature type="compositionally biased region" description="Basic and acidic residues" evidence="2">
    <location>
        <begin position="192"/>
        <end position="212"/>
    </location>
</feature>
<keyword evidence="1" id="KW-0175">Coiled coil</keyword>
<feature type="signal peptide" evidence="3">
    <location>
        <begin position="1"/>
        <end position="21"/>
    </location>
</feature>
<feature type="compositionally biased region" description="Basic residues" evidence="2">
    <location>
        <begin position="329"/>
        <end position="342"/>
    </location>
</feature>
<dbReference type="OrthoDB" id="10426930at2759"/>
<feature type="compositionally biased region" description="Low complexity" evidence="2">
    <location>
        <begin position="59"/>
        <end position="72"/>
    </location>
</feature>
<evidence type="ECO:0000256" key="3">
    <source>
        <dbReference type="SAM" id="SignalP"/>
    </source>
</evidence>
<feature type="coiled-coil region" evidence="1">
    <location>
        <begin position="254"/>
        <end position="281"/>
    </location>
</feature>
<feature type="compositionally biased region" description="Polar residues" evidence="2">
    <location>
        <begin position="485"/>
        <end position="525"/>
    </location>
</feature>
<feature type="region of interest" description="Disordered" evidence="2">
    <location>
        <begin position="289"/>
        <end position="355"/>
    </location>
</feature>
<keyword evidence="5" id="KW-1185">Reference proteome</keyword>
<feature type="compositionally biased region" description="Low complexity" evidence="2">
    <location>
        <begin position="596"/>
        <end position="606"/>
    </location>
</feature>
<proteinExistence type="predicted"/>
<organism evidence="4 5">
    <name type="scientific">Smittium culicis</name>
    <dbReference type="NCBI Taxonomy" id="133412"/>
    <lineage>
        <taxon>Eukaryota</taxon>
        <taxon>Fungi</taxon>
        <taxon>Fungi incertae sedis</taxon>
        <taxon>Zoopagomycota</taxon>
        <taxon>Kickxellomycotina</taxon>
        <taxon>Harpellomycetes</taxon>
        <taxon>Harpellales</taxon>
        <taxon>Legeriomycetaceae</taxon>
        <taxon>Smittium</taxon>
    </lineage>
</organism>
<protein>
    <submittedName>
        <fullName evidence="4">Uncharacterized protein</fullName>
    </submittedName>
</protein>
<comment type="caution">
    <text evidence="4">The sequence shown here is derived from an EMBL/GenBank/DDBJ whole genome shotgun (WGS) entry which is preliminary data.</text>
</comment>
<sequence length="699" mass="76043">MKSTFVFTNLSVALLVLSAQGFSLSNSYKSAKKSKEADTVYGEAGGNIPSLKSDPSRIGNYGNSENQNEENSGSGYYIINVIKNQSQKIKRYINSQQKNYESSKKPGYNGGAVQSADHQNTGTKRRTANGIHRPISSKVPPAKEQSETKVRYGKSPGNKEPKYDLVPEKPYKKAVHHSKRSVLNSGYPTNAKKKDNQIDIKGQDTTKQHTEYTNKINDSNGSFKTKNISVQGPGKPQENLYPVYYGAQKDGRVKNNQEDINSAYKKAIKSYEKKYRNEKDRQNYIKKRTTKAQKYHERQQKTETKDSKNYKFIKYSLRDKQQLQENRYNHRNRYSSKQKNKVNKQLGSNGASDNLSNKYQTIQRYNKSGTKNTAQRVQTEKKVASTKLHTAQKRQVGNVNNRQGNKAAVNQNDKNELINSLAEILKKLENVLDNDVLAMLPGLDKVIDAAKEAIKSVKDSAVDVLSTPTPNESIKPKTGIPSVQVPGTNLNPQEKNKNAQPANGSINPEKQNDTINEVKNPKLQQPQPPALDKATAALSTSNDRNQDTKDKSTMPTSPQTLESSNVPVQRPVNINSNVPAAQGPTAGPKANTPTIVPAVGSASPASPVAPPSMAKPNMDTPMNVPVAKRPSAKPNANPPTPVPAAGSASPASPVVPPSMAAQPMDTPMDAPAAKLPAAGPNANTPSPIPAPGSASPASP</sequence>
<feature type="non-terminal residue" evidence="4">
    <location>
        <position position="699"/>
    </location>
</feature>
<accession>A0A1R1Y8N7</accession>
<evidence type="ECO:0000313" key="5">
    <source>
        <dbReference type="Proteomes" id="UP000187429"/>
    </source>
</evidence>
<evidence type="ECO:0000256" key="2">
    <source>
        <dbReference type="SAM" id="MobiDB-lite"/>
    </source>
</evidence>
<reference evidence="5" key="1">
    <citation type="submission" date="2017-01" db="EMBL/GenBank/DDBJ databases">
        <authorList>
            <person name="Wang Y."/>
            <person name="White M."/>
            <person name="Kvist S."/>
            <person name="Moncalvo J.-M."/>
        </authorList>
    </citation>
    <scope>NUCLEOTIDE SEQUENCE [LARGE SCALE GENOMIC DNA]</scope>
    <source>
        <strain evidence="5">ID-206-W2</strain>
    </source>
</reference>
<feature type="compositionally biased region" description="Basic and acidic residues" evidence="2">
    <location>
        <begin position="294"/>
        <end position="309"/>
    </location>
</feature>
<feature type="region of interest" description="Disordered" evidence="2">
    <location>
        <begin position="98"/>
        <end position="239"/>
    </location>
</feature>
<keyword evidence="3" id="KW-0732">Signal</keyword>
<feature type="region of interest" description="Disordered" evidence="2">
    <location>
        <begin position="464"/>
        <end position="699"/>
    </location>
</feature>
<feature type="compositionally biased region" description="Polar residues" evidence="2">
    <location>
        <begin position="553"/>
        <end position="579"/>
    </location>
</feature>
<evidence type="ECO:0000313" key="4">
    <source>
        <dbReference type="EMBL" id="OMJ23066.1"/>
    </source>
</evidence>
<gene>
    <name evidence="4" type="ORF">AYI69_g5130</name>
</gene>
<evidence type="ECO:0000256" key="1">
    <source>
        <dbReference type="SAM" id="Coils"/>
    </source>
</evidence>
<feature type="compositionally biased region" description="Polar residues" evidence="2">
    <location>
        <begin position="213"/>
        <end position="230"/>
    </location>
</feature>
<dbReference type="Proteomes" id="UP000187429">
    <property type="component" value="Unassembled WGS sequence"/>
</dbReference>
<name>A0A1R1Y8N7_9FUNG</name>
<dbReference type="AlphaFoldDB" id="A0A1R1Y8N7"/>
<feature type="compositionally biased region" description="Polar residues" evidence="2">
    <location>
        <begin position="343"/>
        <end position="355"/>
    </location>
</feature>
<dbReference type="EMBL" id="LSSM01002103">
    <property type="protein sequence ID" value="OMJ23066.1"/>
    <property type="molecule type" value="Genomic_DNA"/>
</dbReference>